<dbReference type="PANTHER" id="PTHR11632:SF51">
    <property type="entry name" value="SUCCINATE DEHYDROGENASE [UBIQUINONE] FLAVOPROTEIN SUBUNIT, MITOCHONDRIAL"/>
    <property type="match status" value="1"/>
</dbReference>
<proteinExistence type="predicted"/>
<dbReference type="InterPro" id="IPR036188">
    <property type="entry name" value="FAD/NAD-bd_sf"/>
</dbReference>
<name>A0A7K3NJW4_9BACT</name>
<dbReference type="AlphaFoldDB" id="A0A7K3NJW4"/>
<dbReference type="SUPFAM" id="SSF51905">
    <property type="entry name" value="FAD/NAD(P)-binding domain"/>
    <property type="match status" value="1"/>
</dbReference>
<keyword evidence="5" id="KW-1185">Reference proteome</keyword>
<dbReference type="Proteomes" id="UP000469724">
    <property type="component" value="Unassembled WGS sequence"/>
</dbReference>
<keyword evidence="1" id="KW-0285">Flavoprotein</keyword>
<evidence type="ECO:0000313" key="5">
    <source>
        <dbReference type="Proteomes" id="UP000469724"/>
    </source>
</evidence>
<evidence type="ECO:0000313" key="4">
    <source>
        <dbReference type="EMBL" id="NDY56482.1"/>
    </source>
</evidence>
<feature type="domain" description="FAD-dependent oxidoreductase 2 FAD-binding" evidence="3">
    <location>
        <begin position="12"/>
        <end position="371"/>
    </location>
</feature>
<evidence type="ECO:0000256" key="2">
    <source>
        <dbReference type="ARBA" id="ARBA00023002"/>
    </source>
</evidence>
<evidence type="ECO:0000256" key="1">
    <source>
        <dbReference type="ARBA" id="ARBA00022630"/>
    </source>
</evidence>
<protein>
    <submittedName>
        <fullName evidence="4">FAD-binding protein</fullName>
    </submittedName>
</protein>
<gene>
    <name evidence="4" type="ORF">G3N56_06960</name>
</gene>
<dbReference type="PRINTS" id="PR00368">
    <property type="entry name" value="FADPNR"/>
</dbReference>
<keyword evidence="2" id="KW-0560">Oxidoreductase</keyword>
<accession>A0A7K3NJW4</accession>
<dbReference type="InterPro" id="IPR003953">
    <property type="entry name" value="FAD-dep_OxRdtase_2_FAD-bd"/>
</dbReference>
<dbReference type="Gene3D" id="3.50.50.60">
    <property type="entry name" value="FAD/NAD(P)-binding domain"/>
    <property type="match status" value="2"/>
</dbReference>
<reference evidence="4 5" key="1">
    <citation type="submission" date="2020-02" db="EMBL/GenBank/DDBJ databases">
        <title>Comparative genomics of sulfur disproportionating microorganisms.</title>
        <authorList>
            <person name="Ward L.M."/>
            <person name="Bertran E."/>
            <person name="Johnston D.T."/>
        </authorList>
    </citation>
    <scope>NUCLEOTIDE SEQUENCE [LARGE SCALE GENOMIC DNA]</scope>
    <source>
        <strain evidence="4 5">DSM 3696</strain>
    </source>
</reference>
<sequence length="473" mass="49021">MTPRLSLPPPADVLVLGAGLAGLAAARAALEAAPGSVVTVAAPQGGPSGSSFANMHDRLGLHAPATSGERQDFCREALALGRPGMVDEGLVKILAEEALERRQELEALGVAFVRDDTGAPRLFPACFSPQSRRAAVFGDLAHAYRVMADRVASLGGRLAPGLTAVSLLQESPGARVLGALCEDAAEGLAVLPARAVVAAMGGPASLFLHNQAGQGGTGTGHGILAAAGAALANTAYLQWMWARLPSRAFWPVWSLFGDAAFLLNRQGHPVPLPDTVRAASLSRADHCPLGHGLADAALDRFVLDHADTLGVADIQASAPGGGTERFQAALLAHAGNGGAIIDADGRTTVPGLFAAGECATGMHGANRLGGAMVAACLVFGARAGRAAATTPDHLPDLTRSLVAQRVHEYHRNPRQREAARCFLAHALQRHGLPRDDRHGLDLLKPLADRRRTISDILAVRMIDSALIFAQGRS</sequence>
<comment type="caution">
    <text evidence="4">The sequence shown here is derived from an EMBL/GenBank/DDBJ whole genome shotgun (WGS) entry which is preliminary data.</text>
</comment>
<evidence type="ECO:0000259" key="3">
    <source>
        <dbReference type="Pfam" id="PF00890"/>
    </source>
</evidence>
<dbReference type="GO" id="GO:0016491">
    <property type="term" value="F:oxidoreductase activity"/>
    <property type="evidence" value="ECO:0007669"/>
    <property type="project" value="UniProtKB-KW"/>
</dbReference>
<dbReference type="EMBL" id="JAAGRQ010000020">
    <property type="protein sequence ID" value="NDY56482.1"/>
    <property type="molecule type" value="Genomic_DNA"/>
</dbReference>
<dbReference type="RefSeq" id="WP_163301532.1">
    <property type="nucleotide sequence ID" value="NZ_JAAGRQ010000020.1"/>
</dbReference>
<organism evidence="4 5">
    <name type="scientific">Desulfolutivibrio sulfodismutans</name>
    <dbReference type="NCBI Taxonomy" id="63561"/>
    <lineage>
        <taxon>Bacteria</taxon>
        <taxon>Pseudomonadati</taxon>
        <taxon>Thermodesulfobacteriota</taxon>
        <taxon>Desulfovibrionia</taxon>
        <taxon>Desulfovibrionales</taxon>
        <taxon>Desulfovibrionaceae</taxon>
        <taxon>Desulfolutivibrio</taxon>
    </lineage>
</organism>
<dbReference type="PANTHER" id="PTHR11632">
    <property type="entry name" value="SUCCINATE DEHYDROGENASE 2 FLAVOPROTEIN SUBUNIT"/>
    <property type="match status" value="1"/>
</dbReference>
<dbReference type="InterPro" id="IPR030664">
    <property type="entry name" value="SdhA/FrdA/AprA"/>
</dbReference>
<dbReference type="Pfam" id="PF00890">
    <property type="entry name" value="FAD_binding_2"/>
    <property type="match status" value="1"/>
</dbReference>